<keyword evidence="4" id="KW-0547">Nucleotide-binding</keyword>
<name>A0A9E2KYU6_9FUSO</name>
<dbReference type="Gene3D" id="2.40.50.140">
    <property type="entry name" value="Nucleic acid-binding proteins"/>
    <property type="match status" value="1"/>
</dbReference>
<dbReference type="InterPro" id="IPR012340">
    <property type="entry name" value="NA-bd_OB-fold"/>
</dbReference>
<dbReference type="InterPro" id="IPR017871">
    <property type="entry name" value="ABC_transporter-like_CS"/>
</dbReference>
<dbReference type="GO" id="GO:0005524">
    <property type="term" value="F:ATP binding"/>
    <property type="evidence" value="ECO:0007669"/>
    <property type="project" value="UniProtKB-KW"/>
</dbReference>
<dbReference type="InterPro" id="IPR027417">
    <property type="entry name" value="P-loop_NTPase"/>
</dbReference>
<dbReference type="Pfam" id="PF17912">
    <property type="entry name" value="OB_MalK"/>
    <property type="match status" value="1"/>
</dbReference>
<dbReference type="PANTHER" id="PTHR43875:SF3">
    <property type="entry name" value="MALTOSE_MALTODEXTRIN IMPORT ATP-BINDING PROTEIN MALK"/>
    <property type="match status" value="1"/>
</dbReference>
<dbReference type="SMART" id="SM00382">
    <property type="entry name" value="AAA"/>
    <property type="match status" value="1"/>
</dbReference>
<dbReference type="PROSITE" id="PS50893">
    <property type="entry name" value="ABC_TRANSPORTER_2"/>
    <property type="match status" value="1"/>
</dbReference>
<dbReference type="InterPro" id="IPR003439">
    <property type="entry name" value="ABC_transporter-like_ATP-bd"/>
</dbReference>
<evidence type="ECO:0000256" key="2">
    <source>
        <dbReference type="ARBA" id="ARBA00022475"/>
    </source>
</evidence>
<keyword evidence="5 8" id="KW-0067">ATP-binding</keyword>
<dbReference type="Proteomes" id="UP000724657">
    <property type="component" value="Unassembled WGS sequence"/>
</dbReference>
<comment type="caution">
    <text evidence="8">The sequence shown here is derived from an EMBL/GenBank/DDBJ whole genome shotgun (WGS) entry which is preliminary data.</text>
</comment>
<dbReference type="CDD" id="cd03301">
    <property type="entry name" value="ABC_MalK_N"/>
    <property type="match status" value="1"/>
</dbReference>
<reference evidence="8" key="1">
    <citation type="journal article" date="2021" name="PeerJ">
        <title>Extensive microbial diversity within the chicken gut microbiome revealed by metagenomics and culture.</title>
        <authorList>
            <person name="Gilroy R."/>
            <person name="Ravi A."/>
            <person name="Getino M."/>
            <person name="Pursley I."/>
            <person name="Horton D.L."/>
            <person name="Alikhan N.F."/>
            <person name="Baker D."/>
            <person name="Gharbi K."/>
            <person name="Hall N."/>
            <person name="Watson M."/>
            <person name="Adriaenssens E.M."/>
            <person name="Foster-Nyarko E."/>
            <person name="Jarju S."/>
            <person name="Secka A."/>
            <person name="Antonio M."/>
            <person name="Oren A."/>
            <person name="Chaudhuri R.R."/>
            <person name="La Ragione R."/>
            <person name="Hildebrand F."/>
            <person name="Pallen M.J."/>
        </authorList>
    </citation>
    <scope>NUCLEOTIDE SEQUENCE</scope>
    <source>
        <strain evidence="8">A6-441</strain>
    </source>
</reference>
<sequence length="376" mass="42510">MARVTLKQVEKQYPNGFKAVHGINLDIKDGEFMVFVGPSGCAKSTTLRMVAGLEEITGGEIWIGDKLVNDLPPKDRGIAMVFQNYALYPHMTVYENMAFGLKMAKVPKEEIDRRVKEAAEKLEITQLLNRKPKEMSGGQRQRVAVGRAIVRKPDVFLFDEPLSNLDAKLRVSMRVKITQLHKQLKAEGQNATMIYVTHDQVEAMTMGDRICVLNFGKIMQVDTPLNLYNKPANKFVAGFIGSPAMNLVKVKLVSKNEKLYVKLSNDELLELPEAKAEKVKDRVGEEFWLGIRPENIGNRLTAPEGVEKNFVEAKINLVEQMGNEEFVYFMLGDTQYTSRIPVEKSTGANFSEKESFYFDMNKCHLFDMATENNVTL</sequence>
<dbReference type="SUPFAM" id="SSF52540">
    <property type="entry name" value="P-loop containing nucleoside triphosphate hydrolases"/>
    <property type="match status" value="1"/>
</dbReference>
<feature type="domain" description="ABC transporter" evidence="7">
    <location>
        <begin position="4"/>
        <end position="240"/>
    </location>
</feature>
<organism evidence="8 9">
    <name type="scientific">Candidatus Fusobacterium pullicola</name>
    <dbReference type="NCBI Taxonomy" id="2838601"/>
    <lineage>
        <taxon>Bacteria</taxon>
        <taxon>Fusobacteriati</taxon>
        <taxon>Fusobacteriota</taxon>
        <taxon>Fusobacteriia</taxon>
        <taxon>Fusobacteriales</taxon>
        <taxon>Fusobacteriaceae</taxon>
        <taxon>Fusobacterium</taxon>
    </lineage>
</organism>
<dbReference type="NCBIfam" id="NF008653">
    <property type="entry name" value="PRK11650.1"/>
    <property type="match status" value="1"/>
</dbReference>
<dbReference type="PROSITE" id="PS00211">
    <property type="entry name" value="ABC_TRANSPORTER_1"/>
    <property type="match status" value="1"/>
</dbReference>
<dbReference type="AlphaFoldDB" id="A0A9E2KYU6"/>
<keyword evidence="1" id="KW-0813">Transport</keyword>
<evidence type="ECO:0000259" key="7">
    <source>
        <dbReference type="PROSITE" id="PS50893"/>
    </source>
</evidence>
<dbReference type="InterPro" id="IPR040582">
    <property type="entry name" value="OB_MalK-like"/>
</dbReference>
<dbReference type="InterPro" id="IPR003593">
    <property type="entry name" value="AAA+_ATPase"/>
</dbReference>
<dbReference type="Gene3D" id="3.40.50.300">
    <property type="entry name" value="P-loop containing nucleotide triphosphate hydrolases"/>
    <property type="match status" value="1"/>
</dbReference>
<evidence type="ECO:0000256" key="3">
    <source>
        <dbReference type="ARBA" id="ARBA00022519"/>
    </source>
</evidence>
<dbReference type="EMBL" id="JAHLFN010000019">
    <property type="protein sequence ID" value="MBU3841879.1"/>
    <property type="molecule type" value="Genomic_DNA"/>
</dbReference>
<evidence type="ECO:0000256" key="1">
    <source>
        <dbReference type="ARBA" id="ARBA00022448"/>
    </source>
</evidence>
<dbReference type="SUPFAM" id="SSF50331">
    <property type="entry name" value="MOP-like"/>
    <property type="match status" value="1"/>
</dbReference>
<evidence type="ECO:0000313" key="8">
    <source>
        <dbReference type="EMBL" id="MBU3841879.1"/>
    </source>
</evidence>
<dbReference type="GO" id="GO:1990060">
    <property type="term" value="C:maltose transport complex"/>
    <property type="evidence" value="ECO:0007669"/>
    <property type="project" value="TreeGrafter"/>
</dbReference>
<dbReference type="GO" id="GO:0055052">
    <property type="term" value="C:ATP-binding cassette (ABC) transporter complex, substrate-binding subunit-containing"/>
    <property type="evidence" value="ECO:0007669"/>
    <property type="project" value="TreeGrafter"/>
</dbReference>
<evidence type="ECO:0000313" key="9">
    <source>
        <dbReference type="Proteomes" id="UP000724657"/>
    </source>
</evidence>
<dbReference type="InterPro" id="IPR008995">
    <property type="entry name" value="Mo/tungstate-bd_C_term_dom"/>
</dbReference>
<evidence type="ECO:0000256" key="5">
    <source>
        <dbReference type="ARBA" id="ARBA00022840"/>
    </source>
</evidence>
<dbReference type="InterPro" id="IPR015855">
    <property type="entry name" value="ABC_transpr_MalK-like"/>
</dbReference>
<dbReference type="PANTHER" id="PTHR43875">
    <property type="entry name" value="MALTODEXTRIN IMPORT ATP-BINDING PROTEIN MSMX"/>
    <property type="match status" value="1"/>
</dbReference>
<dbReference type="GO" id="GO:0016887">
    <property type="term" value="F:ATP hydrolysis activity"/>
    <property type="evidence" value="ECO:0007669"/>
    <property type="project" value="InterPro"/>
</dbReference>
<keyword evidence="3" id="KW-0997">Cell inner membrane</keyword>
<dbReference type="InterPro" id="IPR047641">
    <property type="entry name" value="ABC_transpr_MalK/UgpC-like"/>
</dbReference>
<keyword evidence="6" id="KW-0472">Membrane</keyword>
<reference evidence="8" key="2">
    <citation type="submission" date="2021-04" db="EMBL/GenBank/DDBJ databases">
        <authorList>
            <person name="Gilroy R."/>
        </authorList>
    </citation>
    <scope>NUCLEOTIDE SEQUENCE</scope>
    <source>
        <strain evidence="8">A6-441</strain>
    </source>
</reference>
<dbReference type="FunFam" id="3.40.50.300:FF:000042">
    <property type="entry name" value="Maltose/maltodextrin ABC transporter, ATP-binding protein"/>
    <property type="match status" value="1"/>
</dbReference>
<protein>
    <submittedName>
        <fullName evidence="8">Sn-glycerol-3-phosphate ABC transporter ATP-binding protein UgpC</fullName>
    </submittedName>
</protein>
<keyword evidence="2" id="KW-1003">Cell membrane</keyword>
<dbReference type="GO" id="GO:0015423">
    <property type="term" value="F:ABC-type maltose transporter activity"/>
    <property type="evidence" value="ECO:0007669"/>
    <property type="project" value="TreeGrafter"/>
</dbReference>
<proteinExistence type="predicted"/>
<evidence type="ECO:0000256" key="4">
    <source>
        <dbReference type="ARBA" id="ARBA00022741"/>
    </source>
</evidence>
<dbReference type="Gene3D" id="2.40.50.100">
    <property type="match status" value="1"/>
</dbReference>
<evidence type="ECO:0000256" key="6">
    <source>
        <dbReference type="ARBA" id="ARBA00023136"/>
    </source>
</evidence>
<accession>A0A9E2KYU6</accession>
<gene>
    <name evidence="8" type="primary">ugpC</name>
    <name evidence="8" type="ORF">IAA47_02665</name>
</gene>
<dbReference type="Pfam" id="PF00005">
    <property type="entry name" value="ABC_tran"/>
    <property type="match status" value="1"/>
</dbReference>